<reference evidence="3 4" key="1">
    <citation type="submission" date="2019-06" db="EMBL/GenBank/DDBJ databases">
        <title>A chromosomal-level reference genome of Carpinus fangiana (Coryloideae, Betulaceae).</title>
        <authorList>
            <person name="Yang X."/>
            <person name="Wang Z."/>
            <person name="Zhang L."/>
            <person name="Hao G."/>
            <person name="Liu J."/>
            <person name="Yang Y."/>
        </authorList>
    </citation>
    <scope>NUCLEOTIDE SEQUENCE [LARGE SCALE GENOMIC DNA]</scope>
    <source>
        <strain evidence="3">Cfa_2016G</strain>
        <tissue evidence="3">Leaf</tissue>
    </source>
</reference>
<feature type="region of interest" description="Disordered" evidence="1">
    <location>
        <begin position="50"/>
        <end position="69"/>
    </location>
</feature>
<keyword evidence="4" id="KW-1185">Reference proteome</keyword>
<evidence type="ECO:0000256" key="1">
    <source>
        <dbReference type="SAM" id="MobiDB-lite"/>
    </source>
</evidence>
<evidence type="ECO:0000313" key="3">
    <source>
        <dbReference type="EMBL" id="KAE8022383.1"/>
    </source>
</evidence>
<feature type="compositionally biased region" description="Polar residues" evidence="1">
    <location>
        <begin position="95"/>
        <end position="105"/>
    </location>
</feature>
<keyword evidence="2" id="KW-0472">Membrane</keyword>
<dbReference type="EMBL" id="CM017323">
    <property type="protein sequence ID" value="KAE8022383.1"/>
    <property type="molecule type" value="Genomic_DNA"/>
</dbReference>
<organism evidence="3 4">
    <name type="scientific">Carpinus fangiana</name>
    <dbReference type="NCBI Taxonomy" id="176857"/>
    <lineage>
        <taxon>Eukaryota</taxon>
        <taxon>Viridiplantae</taxon>
        <taxon>Streptophyta</taxon>
        <taxon>Embryophyta</taxon>
        <taxon>Tracheophyta</taxon>
        <taxon>Spermatophyta</taxon>
        <taxon>Magnoliopsida</taxon>
        <taxon>eudicotyledons</taxon>
        <taxon>Gunneridae</taxon>
        <taxon>Pentapetalae</taxon>
        <taxon>rosids</taxon>
        <taxon>fabids</taxon>
        <taxon>Fagales</taxon>
        <taxon>Betulaceae</taxon>
        <taxon>Carpinus</taxon>
    </lineage>
</organism>
<feature type="region of interest" description="Disordered" evidence="1">
    <location>
        <begin position="90"/>
        <end position="118"/>
    </location>
</feature>
<evidence type="ECO:0000256" key="2">
    <source>
        <dbReference type="SAM" id="Phobius"/>
    </source>
</evidence>
<evidence type="ECO:0000313" key="4">
    <source>
        <dbReference type="Proteomes" id="UP000327013"/>
    </source>
</evidence>
<keyword evidence="2" id="KW-0812">Transmembrane</keyword>
<keyword evidence="2" id="KW-1133">Transmembrane helix</keyword>
<dbReference type="AlphaFoldDB" id="A0A5N6QXW0"/>
<dbReference type="Proteomes" id="UP000327013">
    <property type="component" value="Chromosome 3"/>
</dbReference>
<dbReference type="OrthoDB" id="1748016at2759"/>
<proteinExistence type="predicted"/>
<name>A0A5N6QXW0_9ROSI</name>
<gene>
    <name evidence="3" type="ORF">FH972_008185</name>
</gene>
<accession>A0A5N6QXW0</accession>
<sequence length="161" mass="17182">MLPPSERRPLHHRSETPTLSWFIDFFFFFIFHLLPLLLTVSLTPAQRFRPPAKNGPCSPSVARLSHTGESVPATVEERFSSCLCHGSRKKKQTSEEPNATPSVQRTYRDVKKGQTAKTRATKDGEMVVYVGAGAAVATAAVVAGTSGCGGGDGCGGGGCRC</sequence>
<protein>
    <submittedName>
        <fullName evidence="3">Uncharacterized protein</fullName>
    </submittedName>
</protein>
<feature type="transmembrane region" description="Helical" evidence="2">
    <location>
        <begin position="20"/>
        <end position="43"/>
    </location>
</feature>